<protein>
    <submittedName>
        <fullName evidence="1">Uncharacterized protein</fullName>
    </submittedName>
</protein>
<organism evidence="1 2">
    <name type="scientific">Brachionus calyciflorus</name>
    <dbReference type="NCBI Taxonomy" id="104777"/>
    <lineage>
        <taxon>Eukaryota</taxon>
        <taxon>Metazoa</taxon>
        <taxon>Spiralia</taxon>
        <taxon>Gnathifera</taxon>
        <taxon>Rotifera</taxon>
        <taxon>Eurotatoria</taxon>
        <taxon>Monogononta</taxon>
        <taxon>Pseudotrocha</taxon>
        <taxon>Ploima</taxon>
        <taxon>Brachionidae</taxon>
        <taxon>Brachionus</taxon>
    </lineage>
</organism>
<accession>A0A814TB00</accession>
<dbReference type="AlphaFoldDB" id="A0A814TB00"/>
<gene>
    <name evidence="1" type="ORF">OXX778_LOCUS23460</name>
</gene>
<evidence type="ECO:0000313" key="1">
    <source>
        <dbReference type="EMBL" id="CAF1155849.1"/>
    </source>
</evidence>
<dbReference type="EMBL" id="CAJNOC010012855">
    <property type="protein sequence ID" value="CAF1155849.1"/>
    <property type="molecule type" value="Genomic_DNA"/>
</dbReference>
<dbReference type="OrthoDB" id="514777at2759"/>
<keyword evidence="2" id="KW-1185">Reference proteome</keyword>
<dbReference type="InterPro" id="IPR016024">
    <property type="entry name" value="ARM-type_fold"/>
</dbReference>
<dbReference type="PANTHER" id="PTHR23253">
    <property type="entry name" value="EUKARYOTIC TRANSLATION INITIATION FACTOR 4 GAMMA"/>
    <property type="match status" value="1"/>
</dbReference>
<evidence type="ECO:0000313" key="2">
    <source>
        <dbReference type="Proteomes" id="UP000663879"/>
    </source>
</evidence>
<reference evidence="1" key="1">
    <citation type="submission" date="2021-02" db="EMBL/GenBank/DDBJ databases">
        <authorList>
            <person name="Nowell W R."/>
        </authorList>
    </citation>
    <scope>NUCLEOTIDE SEQUENCE</scope>
    <source>
        <strain evidence="1">Ploen Becks lab</strain>
    </source>
</reference>
<sequence length="237" mass="27251">NNNKKLEESTPIEKINEKLEEVKLEPEPVVAPVVVVVEEKKPELEVEPKEQEVEKVEEKINEKRRYDREFLLSLQNSKLSIQIPDHLKDLEIFQELKTRSGQQQGSYSGKGSYSGYNQGEQQYGKGSMSKKNMGKYSMNKYNKGSMEGGRGSQTGPLTINLSQAEVALNRVENPYQVRKPSTEHEELIREVRNILNKLTPQNLQKLTRDLINLPINTEDRLKDSIHVIFEKCLDEQV</sequence>
<name>A0A814TB00_9BILA</name>
<feature type="non-terminal residue" evidence="1">
    <location>
        <position position="1"/>
    </location>
</feature>
<dbReference type="Gene3D" id="1.25.40.180">
    <property type="match status" value="1"/>
</dbReference>
<feature type="non-terminal residue" evidence="1">
    <location>
        <position position="237"/>
    </location>
</feature>
<comment type="caution">
    <text evidence="1">The sequence shown here is derived from an EMBL/GenBank/DDBJ whole genome shotgun (WGS) entry which is preliminary data.</text>
</comment>
<dbReference type="SUPFAM" id="SSF48371">
    <property type="entry name" value="ARM repeat"/>
    <property type="match status" value="1"/>
</dbReference>
<proteinExistence type="predicted"/>
<dbReference type="Proteomes" id="UP000663879">
    <property type="component" value="Unassembled WGS sequence"/>
</dbReference>